<keyword evidence="9" id="KW-1185">Reference proteome</keyword>
<dbReference type="CDD" id="cd13858">
    <property type="entry name" value="CuRO_1_tcLCC2_insect_like"/>
    <property type="match status" value="1"/>
</dbReference>
<dbReference type="InterPro" id="IPR011706">
    <property type="entry name" value="Cu-oxidase_C"/>
</dbReference>
<dbReference type="Pfam" id="PF07732">
    <property type="entry name" value="Cu-oxidase_3"/>
    <property type="match status" value="1"/>
</dbReference>
<evidence type="ECO:0000259" key="6">
    <source>
        <dbReference type="Pfam" id="PF07731"/>
    </source>
</evidence>
<dbReference type="PROSITE" id="PS00080">
    <property type="entry name" value="MULTICOPPER_OXIDASE2"/>
    <property type="match status" value="1"/>
</dbReference>
<gene>
    <name evidence="8" type="ORF">PMEA_00004956</name>
</gene>
<evidence type="ECO:0000256" key="3">
    <source>
        <dbReference type="ARBA" id="ARBA00023002"/>
    </source>
</evidence>
<evidence type="ECO:0000313" key="8">
    <source>
        <dbReference type="EMBL" id="CAH3112104.1"/>
    </source>
</evidence>
<proteinExistence type="inferred from homology"/>
<keyword evidence="3" id="KW-0560">Oxidoreductase</keyword>
<evidence type="ECO:0000256" key="2">
    <source>
        <dbReference type="ARBA" id="ARBA00022723"/>
    </source>
</evidence>
<dbReference type="PANTHER" id="PTHR11709">
    <property type="entry name" value="MULTI-COPPER OXIDASE"/>
    <property type="match status" value="1"/>
</dbReference>
<accession>A0AAU9WC59</accession>
<evidence type="ECO:0000259" key="7">
    <source>
        <dbReference type="Pfam" id="PF07732"/>
    </source>
</evidence>
<evidence type="ECO:0000259" key="5">
    <source>
        <dbReference type="Pfam" id="PF00394"/>
    </source>
</evidence>
<name>A0AAU9WC59_9CNID</name>
<dbReference type="Proteomes" id="UP001159428">
    <property type="component" value="Unassembled WGS sequence"/>
</dbReference>
<dbReference type="FunFam" id="2.60.40.420:FF:000045">
    <property type="entry name" value="Laccase 2"/>
    <property type="match status" value="1"/>
</dbReference>
<dbReference type="Pfam" id="PF00394">
    <property type="entry name" value="Cu-oxidase"/>
    <property type="match status" value="1"/>
</dbReference>
<feature type="domain" description="Plastocyanin-like" evidence="5">
    <location>
        <begin position="684"/>
        <end position="829"/>
    </location>
</feature>
<dbReference type="InterPro" id="IPR002355">
    <property type="entry name" value="Cu_oxidase_Cu_BS"/>
</dbReference>
<feature type="domain" description="Plastocyanin-like" evidence="7">
    <location>
        <begin position="513"/>
        <end position="620"/>
    </location>
</feature>
<evidence type="ECO:0000256" key="4">
    <source>
        <dbReference type="ARBA" id="ARBA00023008"/>
    </source>
</evidence>
<dbReference type="GO" id="GO:0006826">
    <property type="term" value="P:iron ion transport"/>
    <property type="evidence" value="ECO:0007669"/>
    <property type="project" value="TreeGrafter"/>
</dbReference>
<dbReference type="SUPFAM" id="SSF49503">
    <property type="entry name" value="Cupredoxins"/>
    <property type="match status" value="3"/>
</dbReference>
<comment type="caution">
    <text evidence="8">The sequence shown here is derived from an EMBL/GenBank/DDBJ whole genome shotgun (WGS) entry which is preliminary data.</text>
</comment>
<dbReference type="AlphaFoldDB" id="A0AAU9WC59"/>
<feature type="domain" description="Plastocyanin-like" evidence="6">
    <location>
        <begin position="962"/>
        <end position="1114"/>
    </location>
</feature>
<dbReference type="CDD" id="cd13905">
    <property type="entry name" value="CuRO_3_tcLLC2_insect_like"/>
    <property type="match status" value="1"/>
</dbReference>
<dbReference type="GO" id="GO:0016491">
    <property type="term" value="F:oxidoreductase activity"/>
    <property type="evidence" value="ECO:0007669"/>
    <property type="project" value="UniProtKB-KW"/>
</dbReference>
<keyword evidence="2" id="KW-0479">Metal-binding</keyword>
<protein>
    <submittedName>
        <fullName evidence="8">Uncharacterized protein</fullName>
    </submittedName>
</protein>
<dbReference type="InterPro" id="IPR011707">
    <property type="entry name" value="Cu-oxidase-like_N"/>
</dbReference>
<dbReference type="PANTHER" id="PTHR11709:SF394">
    <property type="entry name" value="FI03373P-RELATED"/>
    <property type="match status" value="1"/>
</dbReference>
<comment type="similarity">
    <text evidence="1">Belongs to the multicopper oxidase family.</text>
</comment>
<dbReference type="Pfam" id="PF07731">
    <property type="entry name" value="Cu-oxidase_2"/>
    <property type="match status" value="1"/>
</dbReference>
<dbReference type="InterPro" id="IPR008972">
    <property type="entry name" value="Cupredoxin"/>
</dbReference>
<keyword evidence="4" id="KW-0186">Copper</keyword>
<evidence type="ECO:0000256" key="1">
    <source>
        <dbReference type="ARBA" id="ARBA00010609"/>
    </source>
</evidence>
<dbReference type="InterPro" id="IPR045087">
    <property type="entry name" value="Cu-oxidase_fam"/>
</dbReference>
<dbReference type="CDD" id="cd13884">
    <property type="entry name" value="CuRO_2_tcLCC_insect_like"/>
    <property type="match status" value="1"/>
</dbReference>
<evidence type="ECO:0000313" key="9">
    <source>
        <dbReference type="Proteomes" id="UP001159428"/>
    </source>
</evidence>
<dbReference type="PROSITE" id="PS00079">
    <property type="entry name" value="MULTICOPPER_OXIDASE1"/>
    <property type="match status" value="1"/>
</dbReference>
<dbReference type="EMBL" id="CALNXJ010000013">
    <property type="protein sequence ID" value="CAH3112104.1"/>
    <property type="molecule type" value="Genomic_DNA"/>
</dbReference>
<dbReference type="InterPro" id="IPR001117">
    <property type="entry name" value="Cu-oxidase_2nd"/>
</dbReference>
<dbReference type="GO" id="GO:0005507">
    <property type="term" value="F:copper ion binding"/>
    <property type="evidence" value="ECO:0007669"/>
    <property type="project" value="InterPro"/>
</dbReference>
<sequence length="1150" mass="131029">MKANLLREKVTELKMKSPVVLAFAVVALCVVECSVAAENFKLKADPWDEQYIAGDTHFPRDPEEKDEDDGIVENDEDEFDIPLEDFENSEEFPEKIFKFRDRETTLRTKNRLFVSFFSLSLETMRKFSEQPINLHEDHVRSYGQGLIEVVKVEAMTGSDDPLRRGEGQSSYYGKNPQLLIVLKNGREYRAELHYRKTAGQKYTIQLGAKTAFEPRLACTHGDIDKVYLEAQGGDGWYVASINTYTAGSNKIFTELTTDPGFSMWVDNDEEHHYPYNARKLLLTNAVAGSCITYIRVNAVTGHMYGAESSTSYTKYKSHMIVLTLSNNQKYQAELEGPMYRGQSYVRELNFAARFGTTNCVSLSDIKEIHLKASSNKYEDWYISSIRTSAKTGVEQYMDLTSDPHLNKWLRGYDSKEIKLTWVHQETLNCEYGNPTCECMAHAKVCKFNLEIDEIRTFTSYQKLSVDEPTGVAMRGSQGVIYYLDNDGSPTPLQDDRTCSTQDSAKCTYPQFVDGKTYRLAIAVNGLIPGPTLIVHEGQTVEVHVHNNLTTEGISIHWHGMHQRGTPWMDGVGQVTQCQIGPSSTFTYVYKAEPAGTFWYHSHSGAQRTDGFFGGLVVKESPEKMTQIRDKLHRHRAFEDLPDQHTLTLLDWQHEASLDLFTQIHASLGFYPGKPLGEVPTKDDLKRRYDSTRSYEEGEVGPVPYFSGIINGKGRHDDVPYIKTRLSIFSVQAGKTYRFRLIGAQNLYAYKFSIDGHKLTVVGTDGYWIQPVENVDYIIIHTGERFDFLLEAKHTRKDYWIRAETLEIDHNGQGPPYKSLEHVAEAILHYEQDGDSADPNVNVPSTEYEDIKRRSPPLQCSFYKPCKAVNCPFKNFHPSYHVTCINVQDLRLLEPTPPAELPNANPKTPGQCQNCRHFINFNFEGDSQTSAVNGRNFILPSFPPQTQPEEFLKKENICDLKADCNPSTTACSCVQVITIPHKETIQLVFSAIGAYHNAHPIHLHGHTFHVVHVGYPDYDPKTGFITKHNSDIYCDDVHCTQQNCDKRRCTRPRWNREKRFSIDSHTIRKDTVMLPAGGYVVINFLSDNPGNWFLHCHIEVHQLEGMAMIVNEAPHEQSQLQPPKEMNKCGDVEISVQTYQNYQSKFHRMYA</sequence>
<organism evidence="8 9">
    <name type="scientific">Pocillopora meandrina</name>
    <dbReference type="NCBI Taxonomy" id="46732"/>
    <lineage>
        <taxon>Eukaryota</taxon>
        <taxon>Metazoa</taxon>
        <taxon>Cnidaria</taxon>
        <taxon>Anthozoa</taxon>
        <taxon>Hexacorallia</taxon>
        <taxon>Scleractinia</taxon>
        <taxon>Astrocoeniina</taxon>
        <taxon>Pocilloporidae</taxon>
        <taxon>Pocillopora</taxon>
    </lineage>
</organism>
<dbReference type="Gene3D" id="2.60.40.420">
    <property type="entry name" value="Cupredoxins - blue copper proteins"/>
    <property type="match status" value="3"/>
</dbReference>
<dbReference type="InterPro" id="IPR033138">
    <property type="entry name" value="Cu_oxidase_CS"/>
</dbReference>
<dbReference type="GO" id="GO:0005886">
    <property type="term" value="C:plasma membrane"/>
    <property type="evidence" value="ECO:0007669"/>
    <property type="project" value="TreeGrafter"/>
</dbReference>
<reference evidence="8 9" key="1">
    <citation type="submission" date="2022-05" db="EMBL/GenBank/DDBJ databases">
        <authorList>
            <consortium name="Genoscope - CEA"/>
            <person name="William W."/>
        </authorList>
    </citation>
    <scope>NUCLEOTIDE SEQUENCE [LARGE SCALE GENOMIC DNA]</scope>
</reference>